<evidence type="ECO:0000313" key="2">
    <source>
        <dbReference type="Proteomes" id="UP000001645"/>
    </source>
</evidence>
<dbReference type="Proteomes" id="UP000001645">
    <property type="component" value="Chromosome 2"/>
</dbReference>
<dbReference type="AlphaFoldDB" id="A0A803YK76"/>
<protein>
    <submittedName>
        <fullName evidence="1">Uncharacterized protein</fullName>
    </submittedName>
</protein>
<reference evidence="1" key="3">
    <citation type="submission" date="2025-09" db="UniProtKB">
        <authorList>
            <consortium name="Ensembl"/>
        </authorList>
    </citation>
    <scope>IDENTIFICATION</scope>
</reference>
<evidence type="ECO:0000313" key="1">
    <source>
        <dbReference type="Ensembl" id="ENSMGAP00000032174.1"/>
    </source>
</evidence>
<dbReference type="Ensembl" id="ENSMGAT00000034130.1">
    <property type="protein sequence ID" value="ENSMGAP00000032174.1"/>
    <property type="gene ID" value="ENSMGAG00000019221.1"/>
</dbReference>
<organism evidence="1 2">
    <name type="scientific">Meleagris gallopavo</name>
    <name type="common">Wild turkey</name>
    <dbReference type="NCBI Taxonomy" id="9103"/>
    <lineage>
        <taxon>Eukaryota</taxon>
        <taxon>Metazoa</taxon>
        <taxon>Chordata</taxon>
        <taxon>Craniata</taxon>
        <taxon>Vertebrata</taxon>
        <taxon>Euteleostomi</taxon>
        <taxon>Archelosauria</taxon>
        <taxon>Archosauria</taxon>
        <taxon>Dinosauria</taxon>
        <taxon>Saurischia</taxon>
        <taxon>Theropoda</taxon>
        <taxon>Coelurosauria</taxon>
        <taxon>Aves</taxon>
        <taxon>Neognathae</taxon>
        <taxon>Galloanserae</taxon>
        <taxon>Galliformes</taxon>
        <taxon>Phasianidae</taxon>
        <taxon>Meleagridinae</taxon>
        <taxon>Meleagris</taxon>
    </lineage>
</organism>
<keyword evidence="2" id="KW-1185">Reference proteome</keyword>
<sequence>MNTEYRRFCRGCLWILNDTGQAEHLNATSHLTPFMLSSTERKKTKKYLNHSAAEKKKNNNPDLYLFWGQSNNTNLPGQVLAVAPQQPSLLSVLTPPLTRLWPCRNGSLQWPDPGSILDGHPSPQNKAVLLEWQ</sequence>
<accession>A0A803YK76</accession>
<reference evidence="1" key="2">
    <citation type="submission" date="2025-08" db="UniProtKB">
        <authorList>
            <consortium name="Ensembl"/>
        </authorList>
    </citation>
    <scope>IDENTIFICATION</scope>
</reference>
<dbReference type="InParanoid" id="A0A803YK76"/>
<proteinExistence type="predicted"/>
<reference evidence="1 2" key="1">
    <citation type="journal article" date="2010" name="PLoS Biol.">
        <title>Multi-platform next-generation sequencing of the domestic turkey (Meleagris gallopavo): genome assembly and analysis.</title>
        <authorList>
            <person name="Dalloul R.A."/>
            <person name="Long J.A."/>
            <person name="Zimin A.V."/>
            <person name="Aslam L."/>
            <person name="Beal K."/>
            <person name="Blomberg L.A."/>
            <person name="Bouffard P."/>
            <person name="Burt D.W."/>
            <person name="Crasta O."/>
            <person name="Crooijmans R.P."/>
            <person name="Cooper K."/>
            <person name="Coulombe R.A."/>
            <person name="De S."/>
            <person name="Delany M.E."/>
            <person name="Dodgson J.B."/>
            <person name="Dong J.J."/>
            <person name="Evans C."/>
            <person name="Frederickson K.M."/>
            <person name="Flicek P."/>
            <person name="Florea L."/>
            <person name="Folkerts O."/>
            <person name="Groenen M.A."/>
            <person name="Harkins T.T."/>
            <person name="Herrero J."/>
            <person name="Hoffmann S."/>
            <person name="Megens H.J."/>
            <person name="Jiang A."/>
            <person name="de Jong P."/>
            <person name="Kaiser P."/>
            <person name="Kim H."/>
            <person name="Kim K.W."/>
            <person name="Kim S."/>
            <person name="Langenberger D."/>
            <person name="Lee M.K."/>
            <person name="Lee T."/>
            <person name="Mane S."/>
            <person name="Marcais G."/>
            <person name="Marz M."/>
            <person name="McElroy A.P."/>
            <person name="Modise T."/>
            <person name="Nefedov M."/>
            <person name="Notredame C."/>
            <person name="Paton I.R."/>
            <person name="Payne W.S."/>
            <person name="Pertea G."/>
            <person name="Prickett D."/>
            <person name="Puiu D."/>
            <person name="Qioa D."/>
            <person name="Raineri E."/>
            <person name="Ruffier M."/>
            <person name="Salzberg S.L."/>
            <person name="Schatz M.C."/>
            <person name="Scheuring C."/>
            <person name="Schmidt C.J."/>
            <person name="Schroeder S."/>
            <person name="Searle S.M."/>
            <person name="Smith E.J."/>
            <person name="Smith J."/>
            <person name="Sonstegard T.S."/>
            <person name="Stadler P.F."/>
            <person name="Tafer H."/>
            <person name="Tu Z.J."/>
            <person name="Van Tassell C.P."/>
            <person name="Vilella A.J."/>
            <person name="Williams K.P."/>
            <person name="Yorke J.A."/>
            <person name="Zhang L."/>
            <person name="Zhang H.B."/>
            <person name="Zhang X."/>
            <person name="Zhang Y."/>
            <person name="Reed K.M."/>
        </authorList>
    </citation>
    <scope>NUCLEOTIDE SEQUENCE [LARGE SCALE GENOMIC DNA]</scope>
</reference>
<name>A0A803YK76_MELGA</name>